<evidence type="ECO:0000256" key="2">
    <source>
        <dbReference type="ARBA" id="ARBA00022692"/>
    </source>
</evidence>
<keyword evidence="9" id="KW-1185">Reference proteome</keyword>
<dbReference type="AlphaFoldDB" id="A0AAN7GQ49"/>
<dbReference type="GO" id="GO:0016020">
    <property type="term" value="C:membrane"/>
    <property type="evidence" value="ECO:0007669"/>
    <property type="project" value="UniProtKB-SubCell"/>
</dbReference>
<evidence type="ECO:0000256" key="1">
    <source>
        <dbReference type="ARBA" id="ARBA00004167"/>
    </source>
</evidence>
<gene>
    <name evidence="8" type="ORF">SAY87_012356</name>
</gene>
<name>A0AAN7GQ49_9MYRT</name>
<reference evidence="8 9" key="1">
    <citation type="journal article" date="2023" name="Hortic Res">
        <title>Pangenome of water caltrop reveals structural variations and asymmetric subgenome divergence after allopolyploidization.</title>
        <authorList>
            <person name="Zhang X."/>
            <person name="Chen Y."/>
            <person name="Wang L."/>
            <person name="Yuan Y."/>
            <person name="Fang M."/>
            <person name="Shi L."/>
            <person name="Lu R."/>
            <person name="Comes H.P."/>
            <person name="Ma Y."/>
            <person name="Chen Y."/>
            <person name="Huang G."/>
            <person name="Zhou Y."/>
            <person name="Zheng Z."/>
            <person name="Qiu Y."/>
        </authorList>
    </citation>
    <scope>NUCLEOTIDE SEQUENCE [LARGE SCALE GENOMIC DNA]</scope>
    <source>
        <tissue evidence="8">Roots</tissue>
    </source>
</reference>
<dbReference type="EMBL" id="JAXIOK010000021">
    <property type="protein sequence ID" value="KAK4746044.1"/>
    <property type="molecule type" value="Genomic_DNA"/>
</dbReference>
<keyword evidence="2 7" id="KW-0812">Transmembrane</keyword>
<sequence length="248" mass="27234">MPGIVLVRQCQKLAEIAAVSLEQRPLGEGQARRARKALAGLLSHLGIDDTPGGHKSTERSWSFGQRGGSGSANKDRGSGQSRAPSWGVQNWSAAKQIQVMSANLVAPRGTEASGLAMPVYIIMSIVTVFVMWALVVTAIPCQERTGLATHFQVPKQLGWAQSMMALHEKIGEEWKKKEKKGASPVGLLEEIQKMEKLGQSLLEFSDSFQCPMPVERLDKAAAQVAELTETCRRMEVFHRIVRSRMEIL</sequence>
<dbReference type="PANTHER" id="PTHR31509">
    <property type="entry name" value="BPS1-LIKE PROTEIN"/>
    <property type="match status" value="1"/>
</dbReference>
<proteinExistence type="inferred from homology"/>
<evidence type="ECO:0000256" key="7">
    <source>
        <dbReference type="SAM" id="Phobius"/>
    </source>
</evidence>
<dbReference type="Proteomes" id="UP001345219">
    <property type="component" value="Chromosome 10"/>
</dbReference>
<comment type="caution">
    <text evidence="8">The sequence shown here is derived from an EMBL/GenBank/DDBJ whole genome shotgun (WGS) entry which is preliminary data.</text>
</comment>
<protein>
    <submittedName>
        <fullName evidence="8">Uncharacterized protein</fullName>
    </submittedName>
</protein>
<comment type="subcellular location">
    <subcellularLocation>
        <location evidence="1">Membrane</location>
        <topology evidence="1">Single-pass membrane protein</topology>
    </subcellularLocation>
</comment>
<keyword evidence="3 7" id="KW-1133">Transmembrane helix</keyword>
<feature type="region of interest" description="Disordered" evidence="6">
    <location>
        <begin position="49"/>
        <end position="85"/>
    </location>
</feature>
<evidence type="ECO:0000313" key="9">
    <source>
        <dbReference type="Proteomes" id="UP001345219"/>
    </source>
</evidence>
<evidence type="ECO:0000256" key="3">
    <source>
        <dbReference type="ARBA" id="ARBA00022989"/>
    </source>
</evidence>
<dbReference type="Pfam" id="PF05633">
    <property type="entry name" value="ROH1-like"/>
    <property type="match status" value="1"/>
</dbReference>
<evidence type="ECO:0000256" key="5">
    <source>
        <dbReference type="ARBA" id="ARBA00035114"/>
    </source>
</evidence>
<accession>A0AAN7GQ49</accession>
<evidence type="ECO:0000256" key="4">
    <source>
        <dbReference type="ARBA" id="ARBA00023136"/>
    </source>
</evidence>
<dbReference type="InterPro" id="IPR008511">
    <property type="entry name" value="ROH1-like"/>
</dbReference>
<feature type="transmembrane region" description="Helical" evidence="7">
    <location>
        <begin position="115"/>
        <end position="135"/>
    </location>
</feature>
<comment type="similarity">
    <text evidence="5">Belongs to the ROH1 family.</text>
</comment>
<organism evidence="8 9">
    <name type="scientific">Trapa incisa</name>
    <dbReference type="NCBI Taxonomy" id="236973"/>
    <lineage>
        <taxon>Eukaryota</taxon>
        <taxon>Viridiplantae</taxon>
        <taxon>Streptophyta</taxon>
        <taxon>Embryophyta</taxon>
        <taxon>Tracheophyta</taxon>
        <taxon>Spermatophyta</taxon>
        <taxon>Magnoliopsida</taxon>
        <taxon>eudicotyledons</taxon>
        <taxon>Gunneridae</taxon>
        <taxon>Pentapetalae</taxon>
        <taxon>rosids</taxon>
        <taxon>malvids</taxon>
        <taxon>Myrtales</taxon>
        <taxon>Lythraceae</taxon>
        <taxon>Trapa</taxon>
    </lineage>
</organism>
<evidence type="ECO:0000313" key="8">
    <source>
        <dbReference type="EMBL" id="KAK4746044.1"/>
    </source>
</evidence>
<keyword evidence="4 7" id="KW-0472">Membrane</keyword>
<evidence type="ECO:0000256" key="6">
    <source>
        <dbReference type="SAM" id="MobiDB-lite"/>
    </source>
</evidence>